<dbReference type="RefSeq" id="WP_112381916.1">
    <property type="nucleotide sequence ID" value="NZ_CP178397.1"/>
</dbReference>
<evidence type="ECO:0000313" key="1">
    <source>
        <dbReference type="EMBL" id="MWC43438.1"/>
    </source>
</evidence>
<dbReference type="Proteomes" id="UP000323502">
    <property type="component" value="Unassembled WGS sequence"/>
</dbReference>
<reference evidence="1 4" key="2">
    <citation type="submission" date="2019-12" db="EMBL/GenBank/DDBJ databases">
        <authorList>
            <person name="Zheng J."/>
        </authorList>
    </citation>
    <scope>NUCLEOTIDE SEQUENCE [LARGE SCALE GENOMIC DNA]</scope>
    <source>
        <strain evidence="1 4">DSM 27347</strain>
    </source>
</reference>
<keyword evidence="3" id="KW-1185">Reference proteome</keyword>
<dbReference type="Gene3D" id="1.25.40.10">
    <property type="entry name" value="Tetratricopeptide repeat domain"/>
    <property type="match status" value="1"/>
</dbReference>
<dbReference type="AlphaFoldDB" id="A0A1G7L6N5"/>
<evidence type="ECO:0000313" key="2">
    <source>
        <dbReference type="EMBL" id="SDF44689.1"/>
    </source>
</evidence>
<dbReference type="InterPro" id="IPR011990">
    <property type="entry name" value="TPR-like_helical_dom_sf"/>
</dbReference>
<dbReference type="EMBL" id="WSUT01000005">
    <property type="protein sequence ID" value="MWC43438.1"/>
    <property type="molecule type" value="Genomic_DNA"/>
</dbReference>
<sequence length="86" mass="9088">MMANGVEQGVRDGVALYDRGVACSTGSGGTLLDLVEAHKWFNLAAISGFVPAQVARAEIAMDMSAREIAEAQRKARAWLTGSARAH</sequence>
<proteinExistence type="predicted"/>
<dbReference type="OrthoDB" id="5321503at2"/>
<accession>A0A1G7L6N5</accession>
<evidence type="ECO:0008006" key="5">
    <source>
        <dbReference type="Google" id="ProtNLM"/>
    </source>
</evidence>
<reference evidence="2 3" key="1">
    <citation type="submission" date="2016-10" db="EMBL/GenBank/DDBJ databases">
        <authorList>
            <person name="Varghese N."/>
            <person name="Submissions S."/>
        </authorList>
    </citation>
    <scope>NUCLEOTIDE SEQUENCE [LARGE SCALE GENOMIC DNA]</scope>
    <source>
        <strain evidence="2 3">S7-754</strain>
    </source>
</reference>
<dbReference type="Proteomes" id="UP000436801">
    <property type="component" value="Unassembled WGS sequence"/>
</dbReference>
<name>A0A1G7L6N5_9SPHN</name>
<gene>
    <name evidence="1" type="ORF">GQR91_07175</name>
    <name evidence="2" type="ORF">SAMN05216557_103387</name>
</gene>
<protein>
    <recommendedName>
        <fullName evidence="5">Sel1 repeat family protein</fullName>
    </recommendedName>
</protein>
<organism evidence="2 3">
    <name type="scientific">Sphingomonas carotinifaciens</name>
    <dbReference type="NCBI Taxonomy" id="1166323"/>
    <lineage>
        <taxon>Bacteria</taxon>
        <taxon>Pseudomonadati</taxon>
        <taxon>Pseudomonadota</taxon>
        <taxon>Alphaproteobacteria</taxon>
        <taxon>Sphingomonadales</taxon>
        <taxon>Sphingomonadaceae</taxon>
        <taxon>Sphingomonas</taxon>
    </lineage>
</organism>
<evidence type="ECO:0000313" key="4">
    <source>
        <dbReference type="Proteomes" id="UP000436801"/>
    </source>
</evidence>
<dbReference type="EMBL" id="FNBI01000003">
    <property type="protein sequence ID" value="SDF44689.1"/>
    <property type="molecule type" value="Genomic_DNA"/>
</dbReference>
<evidence type="ECO:0000313" key="3">
    <source>
        <dbReference type="Proteomes" id="UP000323502"/>
    </source>
</evidence>